<dbReference type="Gene3D" id="3.40.50.720">
    <property type="entry name" value="NAD(P)-binding Rossmann-like Domain"/>
    <property type="match status" value="1"/>
</dbReference>
<dbReference type="Gene3D" id="3.40.50.1000">
    <property type="entry name" value="HAD superfamily/HAD-like"/>
    <property type="match status" value="1"/>
</dbReference>
<comment type="caution">
    <text evidence="4">The sequence shown here is derived from an EMBL/GenBank/DDBJ whole genome shotgun (WGS) entry which is preliminary data.</text>
</comment>
<dbReference type="SUPFAM" id="SSF56784">
    <property type="entry name" value="HAD-like"/>
    <property type="match status" value="1"/>
</dbReference>
<dbReference type="SUPFAM" id="SSF48179">
    <property type="entry name" value="6-phosphogluconate dehydrogenase C-terminal domain-like"/>
    <property type="match status" value="1"/>
</dbReference>
<accession>A0A0G9JW54</accession>
<dbReference type="InterPro" id="IPR023198">
    <property type="entry name" value="PGP-like_dom2"/>
</dbReference>
<evidence type="ECO:0000313" key="5">
    <source>
        <dbReference type="Proteomes" id="UP000035514"/>
    </source>
</evidence>
<evidence type="ECO:0000256" key="1">
    <source>
        <dbReference type="ARBA" id="ARBA00023002"/>
    </source>
</evidence>
<dbReference type="EMBL" id="JAIQ01000172">
    <property type="protein sequence ID" value="KLD96142.1"/>
    <property type="molecule type" value="Genomic_DNA"/>
</dbReference>
<dbReference type="AlphaFoldDB" id="A0A0G9JW54"/>
<sequence>MIFDNKEIEAAIFDMDGTMFDTEKLRMRMIQQASKEIFGESLSEEILTQCLGLSAKASEELITKQYDENYPYIEIRKLADELEINWTKQNGVPIKEGLFNVLERLKKNGILIALATSSRREIAEQYLLNAGVMHFFDITVCGDEIKKGKPNPDIFIKAAKELNCEPNKCLVFEDSQNGLISALDANTLPIYIKDIKDPNEEILQKVFKRYQNMKDFVLDLALYTSKMKPPLINEHFPQSTDSFKAGIHGFGAIGGGYLSQIFLHWDGYTRPEKITGASKNVLLKDLINSSGKYTIKYESIAYHQIIRGINIIDLNDREAMDKMYIESDIIALTLPESAIKIQAINIALGLKARYEKYDKKLTILIVMNKIGAKKYVKRHILKSLKTIIEDEEATQIINNTHFCETVVNRMVSNIPISNALKQFKENLSEIDELNIDLFSSEPDILIYADNNSPILNTLRQVKTVSNIDVMQNIKNKLSNGTHAIIAWYSSLLGYKTIGQGIGDKRVYSLAKKIMENEIKPFLINETPELKSYILEFINNFIKRCRVSFKDSCHRVGRDPLRKLQKDERVLGNIFSAQNMDLKTQNLEFGVACAILYSLLVAPSKDKEATKIKELYAKRNKVEDILCYDGKYNFKPYKGLDKKIDSKLIKRIENKLEKIKTSLKIEKN</sequence>
<dbReference type="InterPro" id="IPR008927">
    <property type="entry name" value="6-PGluconate_DH-like_C_sf"/>
</dbReference>
<feature type="domain" description="Mannitol dehydrogenase C-terminal" evidence="3">
    <location>
        <begin position="474"/>
        <end position="598"/>
    </location>
</feature>
<dbReference type="Pfam" id="PF13419">
    <property type="entry name" value="HAD_2"/>
    <property type="match status" value="1"/>
</dbReference>
<dbReference type="Gene3D" id="1.10.1040.10">
    <property type="entry name" value="N-(1-d-carboxylethyl)-l-norvaline Dehydrogenase, domain 2"/>
    <property type="match status" value="1"/>
</dbReference>
<dbReference type="InterPro" id="IPR006439">
    <property type="entry name" value="HAD-SF_hydro_IA"/>
</dbReference>
<gene>
    <name evidence="4" type="ORF">AA20_12335</name>
</gene>
<dbReference type="Gene3D" id="1.10.150.240">
    <property type="entry name" value="Putative phosphatase, domain 2"/>
    <property type="match status" value="1"/>
</dbReference>
<dbReference type="InterPro" id="IPR023214">
    <property type="entry name" value="HAD_sf"/>
</dbReference>
<dbReference type="PATRIC" id="fig|1447256.3.peg.2416"/>
<keyword evidence="4" id="KW-0378">Hydrolase</keyword>
<dbReference type="Pfam" id="PF08125">
    <property type="entry name" value="Mannitol_dh_C"/>
    <property type="match status" value="1"/>
</dbReference>
<evidence type="ECO:0000259" key="2">
    <source>
        <dbReference type="Pfam" id="PF01232"/>
    </source>
</evidence>
<dbReference type="RefSeq" id="WP_046997438.1">
    <property type="nucleotide sequence ID" value="NZ_JAIQ01000172.1"/>
</dbReference>
<organism evidence="4 5">
    <name type="scientific">Aliarcobacter butzleri L348</name>
    <dbReference type="NCBI Taxonomy" id="1447256"/>
    <lineage>
        <taxon>Bacteria</taxon>
        <taxon>Pseudomonadati</taxon>
        <taxon>Campylobacterota</taxon>
        <taxon>Epsilonproteobacteria</taxon>
        <taxon>Campylobacterales</taxon>
        <taxon>Arcobacteraceae</taxon>
        <taxon>Aliarcobacter</taxon>
    </lineage>
</organism>
<dbReference type="PANTHER" id="PTHR18901:SF38">
    <property type="entry name" value="PSEUDOURIDINE-5'-PHOSPHATASE"/>
    <property type="match status" value="1"/>
</dbReference>
<dbReference type="InterPro" id="IPR013328">
    <property type="entry name" value="6PGD_dom2"/>
</dbReference>
<dbReference type="SFLD" id="SFLDS00003">
    <property type="entry name" value="Haloacid_Dehalogenase"/>
    <property type="match status" value="1"/>
</dbReference>
<dbReference type="InterPro" id="IPR041492">
    <property type="entry name" value="HAD_2"/>
</dbReference>
<dbReference type="CDD" id="cd07505">
    <property type="entry name" value="HAD_BPGM-like"/>
    <property type="match status" value="1"/>
</dbReference>
<reference evidence="4 5" key="1">
    <citation type="submission" date="2014-01" db="EMBL/GenBank/DDBJ databases">
        <title>Development of a Comparative Genomic Fingerprinting Assay for High Resolution Genotyping of Arcobacter butzleri.</title>
        <authorList>
            <person name="Webb A.L."/>
            <person name="Inglis G.D."/>
            <person name="Kruczkiewicz P."/>
            <person name="Selinger L.B."/>
            <person name="Taboada E.N."/>
        </authorList>
    </citation>
    <scope>NUCLEOTIDE SEQUENCE [LARGE SCALE GENOMIC DNA]</scope>
    <source>
        <strain evidence="4 5">L348</strain>
    </source>
</reference>
<evidence type="ECO:0000313" key="4">
    <source>
        <dbReference type="EMBL" id="KLD96142.1"/>
    </source>
</evidence>
<dbReference type="GO" id="GO:0016787">
    <property type="term" value="F:hydrolase activity"/>
    <property type="evidence" value="ECO:0007669"/>
    <property type="project" value="UniProtKB-KW"/>
</dbReference>
<keyword evidence="1" id="KW-0560">Oxidoreductase</keyword>
<dbReference type="PANTHER" id="PTHR18901">
    <property type="entry name" value="2-DEOXYGLUCOSE-6-PHOSPHATE PHOSPHATASE 2"/>
    <property type="match status" value="1"/>
</dbReference>
<feature type="domain" description="Mannitol dehydrogenase N-terminal" evidence="2">
    <location>
        <begin position="249"/>
        <end position="421"/>
    </location>
</feature>
<dbReference type="GO" id="GO:0016491">
    <property type="term" value="F:oxidoreductase activity"/>
    <property type="evidence" value="ECO:0007669"/>
    <property type="project" value="UniProtKB-KW"/>
</dbReference>
<proteinExistence type="predicted"/>
<dbReference type="InterPro" id="IPR036412">
    <property type="entry name" value="HAD-like_sf"/>
</dbReference>
<dbReference type="InterPro" id="IPR013131">
    <property type="entry name" value="Mannitol_DH_N"/>
</dbReference>
<evidence type="ECO:0000259" key="3">
    <source>
        <dbReference type="Pfam" id="PF08125"/>
    </source>
</evidence>
<dbReference type="InterPro" id="IPR013118">
    <property type="entry name" value="Mannitol_DH_C"/>
</dbReference>
<dbReference type="Proteomes" id="UP000035514">
    <property type="component" value="Unassembled WGS sequence"/>
</dbReference>
<dbReference type="SFLD" id="SFLDG01129">
    <property type="entry name" value="C1.5:_HAD__Beta-PGM__Phosphata"/>
    <property type="match status" value="1"/>
</dbReference>
<protein>
    <submittedName>
        <fullName evidence="4">HAD family hydrolase</fullName>
    </submittedName>
</protein>
<dbReference type="NCBIfam" id="TIGR01509">
    <property type="entry name" value="HAD-SF-IA-v3"/>
    <property type="match status" value="1"/>
</dbReference>
<name>A0A0G9JW54_9BACT</name>
<dbReference type="PRINTS" id="PR00413">
    <property type="entry name" value="HADHALOGNASE"/>
</dbReference>
<dbReference type="Pfam" id="PF01232">
    <property type="entry name" value="Mannitol_dh"/>
    <property type="match status" value="1"/>
</dbReference>